<feature type="transmembrane region" description="Helical" evidence="1">
    <location>
        <begin position="16"/>
        <end position="44"/>
    </location>
</feature>
<dbReference type="AlphaFoldDB" id="A0A4R6SB01"/>
<reference evidence="2 3" key="1">
    <citation type="submission" date="2019-03" db="EMBL/GenBank/DDBJ databases">
        <title>Genomic Encyclopedia of Type Strains, Phase IV (KMG-IV): sequencing the most valuable type-strain genomes for metagenomic binning, comparative biology and taxonomic classification.</title>
        <authorList>
            <person name="Goeker M."/>
        </authorList>
    </citation>
    <scope>NUCLEOTIDE SEQUENCE [LARGE SCALE GENOMIC DNA]</scope>
    <source>
        <strain evidence="2 3">DSM 45361</strain>
    </source>
</reference>
<proteinExistence type="predicted"/>
<dbReference type="EMBL" id="SNXZ01000004">
    <property type="protein sequence ID" value="TDP96734.1"/>
    <property type="molecule type" value="Genomic_DNA"/>
</dbReference>
<gene>
    <name evidence="2" type="ORF">EV186_104722</name>
</gene>
<feature type="transmembrane region" description="Helical" evidence="1">
    <location>
        <begin position="131"/>
        <end position="153"/>
    </location>
</feature>
<comment type="caution">
    <text evidence="2">The sequence shown here is derived from an EMBL/GenBank/DDBJ whole genome shotgun (WGS) entry which is preliminary data.</text>
</comment>
<dbReference type="Proteomes" id="UP000295444">
    <property type="component" value="Unassembled WGS sequence"/>
</dbReference>
<evidence type="ECO:0008006" key="4">
    <source>
        <dbReference type="Google" id="ProtNLM"/>
    </source>
</evidence>
<feature type="transmembrane region" description="Helical" evidence="1">
    <location>
        <begin position="89"/>
        <end position="110"/>
    </location>
</feature>
<accession>A0A4R6SB01</accession>
<organism evidence="2 3">
    <name type="scientific">Labedaea rhizosphaerae</name>
    <dbReference type="NCBI Taxonomy" id="598644"/>
    <lineage>
        <taxon>Bacteria</taxon>
        <taxon>Bacillati</taxon>
        <taxon>Actinomycetota</taxon>
        <taxon>Actinomycetes</taxon>
        <taxon>Pseudonocardiales</taxon>
        <taxon>Pseudonocardiaceae</taxon>
        <taxon>Labedaea</taxon>
    </lineage>
</organism>
<name>A0A4R6SB01_LABRH</name>
<keyword evidence="1" id="KW-1133">Transmembrane helix</keyword>
<evidence type="ECO:0000313" key="3">
    <source>
        <dbReference type="Proteomes" id="UP000295444"/>
    </source>
</evidence>
<keyword evidence="3" id="KW-1185">Reference proteome</keyword>
<dbReference type="OrthoDB" id="4544430at2"/>
<sequence length="194" mass="20459">MKRVLRLGLDLGVSPLAYYGLLLSGVPTVPALIGATVVAGLWLLVTIALDRRVDGLAAFMVGMYAVMLGVAACTANPRVLLARDPLTSGLAGLVFLASLLTALPATAYLARRLHGTRIDGPALRKHRVQTVVLGLALVAEAALRLVMVAVLPLDVTAGLSPAVEFVVLPLVVGWMVWYRRRGTRLGAPHAVAAW</sequence>
<protein>
    <recommendedName>
        <fullName evidence="4">DUF3159 domain-containing protein</fullName>
    </recommendedName>
</protein>
<dbReference type="NCBIfam" id="NF041646">
    <property type="entry name" value="VC0807_fam"/>
    <property type="match status" value="1"/>
</dbReference>
<keyword evidence="1" id="KW-0472">Membrane</keyword>
<feature type="transmembrane region" description="Helical" evidence="1">
    <location>
        <begin position="56"/>
        <end position="77"/>
    </location>
</feature>
<keyword evidence="1" id="KW-0812">Transmembrane</keyword>
<evidence type="ECO:0000256" key="1">
    <source>
        <dbReference type="SAM" id="Phobius"/>
    </source>
</evidence>
<feature type="transmembrane region" description="Helical" evidence="1">
    <location>
        <begin position="159"/>
        <end position="178"/>
    </location>
</feature>
<dbReference type="RefSeq" id="WP_133852044.1">
    <property type="nucleotide sequence ID" value="NZ_SNXZ01000004.1"/>
</dbReference>
<evidence type="ECO:0000313" key="2">
    <source>
        <dbReference type="EMBL" id="TDP96734.1"/>
    </source>
</evidence>